<keyword evidence="1" id="KW-0677">Repeat</keyword>
<feature type="region of interest" description="Disordered" evidence="3">
    <location>
        <begin position="151"/>
        <end position="186"/>
    </location>
</feature>
<dbReference type="PANTHER" id="PTHR46035:SF1">
    <property type="entry name" value="TETRATRICOPEPTIDE REPEAT PROTEIN 4"/>
    <property type="match status" value="1"/>
</dbReference>
<feature type="domain" description="Cns1/TTC4 wheel" evidence="4">
    <location>
        <begin position="354"/>
        <end position="422"/>
    </location>
</feature>
<dbReference type="GO" id="GO:0051879">
    <property type="term" value="F:Hsp90 protein binding"/>
    <property type="evidence" value="ECO:0007669"/>
    <property type="project" value="InterPro"/>
</dbReference>
<dbReference type="Proteomes" id="UP001295423">
    <property type="component" value="Unassembled WGS sequence"/>
</dbReference>
<dbReference type="SUPFAM" id="SSF48452">
    <property type="entry name" value="TPR-like"/>
    <property type="match status" value="1"/>
</dbReference>
<keyword evidence="6" id="KW-1185">Reference proteome</keyword>
<dbReference type="GO" id="GO:0005634">
    <property type="term" value="C:nucleus"/>
    <property type="evidence" value="ECO:0007669"/>
    <property type="project" value="TreeGrafter"/>
</dbReference>
<evidence type="ECO:0000256" key="1">
    <source>
        <dbReference type="ARBA" id="ARBA00022737"/>
    </source>
</evidence>
<dbReference type="PANTHER" id="PTHR46035">
    <property type="entry name" value="TETRATRICOPEPTIDE REPEAT PROTEIN 4"/>
    <property type="match status" value="1"/>
</dbReference>
<dbReference type="GO" id="GO:0030544">
    <property type="term" value="F:Hsp70 protein binding"/>
    <property type="evidence" value="ECO:0007669"/>
    <property type="project" value="TreeGrafter"/>
</dbReference>
<dbReference type="Gene3D" id="1.25.40.10">
    <property type="entry name" value="Tetratricopeptide repeat domain"/>
    <property type="match status" value="1"/>
</dbReference>
<name>A0AAD2CMD9_9STRA</name>
<evidence type="ECO:0000256" key="2">
    <source>
        <dbReference type="ARBA" id="ARBA00022803"/>
    </source>
</evidence>
<dbReference type="EMBL" id="CAKOGP040000779">
    <property type="protein sequence ID" value="CAJ1939317.1"/>
    <property type="molecule type" value="Genomic_DNA"/>
</dbReference>
<gene>
    <name evidence="5" type="ORF">CYCCA115_LOCUS6536</name>
</gene>
<evidence type="ECO:0000256" key="3">
    <source>
        <dbReference type="SAM" id="MobiDB-lite"/>
    </source>
</evidence>
<evidence type="ECO:0000313" key="5">
    <source>
        <dbReference type="EMBL" id="CAJ1939317.1"/>
    </source>
</evidence>
<protein>
    <recommendedName>
        <fullName evidence="4">Cns1/TTC4 wheel domain-containing protein</fullName>
    </recommendedName>
</protein>
<dbReference type="GO" id="GO:0006457">
    <property type="term" value="P:protein folding"/>
    <property type="evidence" value="ECO:0007669"/>
    <property type="project" value="TreeGrafter"/>
</dbReference>
<dbReference type="GO" id="GO:0005829">
    <property type="term" value="C:cytosol"/>
    <property type="evidence" value="ECO:0007669"/>
    <property type="project" value="TreeGrafter"/>
</dbReference>
<dbReference type="CDD" id="cd21377">
    <property type="entry name" value="CTWD_Cns1-like"/>
    <property type="match status" value="1"/>
</dbReference>
<dbReference type="AlphaFoldDB" id="A0AAD2CMD9"/>
<feature type="compositionally biased region" description="Acidic residues" evidence="3">
    <location>
        <begin position="323"/>
        <end position="332"/>
    </location>
</feature>
<evidence type="ECO:0000313" key="6">
    <source>
        <dbReference type="Proteomes" id="UP001295423"/>
    </source>
</evidence>
<accession>A0AAD2CMD9</accession>
<sequence length="563" mass="64746">MTTKDKAADPRHDELMTKMEETRKKWLAEEEEEGQDDTDRLLQEAINMAVSQGRGWAPGEKEEYMAKILDDDFIPPIFAENQEELEASGLAEAFSSLHYDDSPSVVALEFKKKGTDSFLNGKRNEAKNVQYFRDAVNHYYDAFAWAQKIEPLEHRQQNQKTETKPDETKMDKKEKEPTHDDAPEYTEKELDEFKSTIMGNAALAHMNLKNWGHVRDDSKKALDFNKENVKAWYRLAKAYQMLQCWEEAGDAIDSGLGVPNEAQNKDLLKLQKLLAEKIRKARVARQKREKRRAERVSKVKKLWKHCKEQSFQLGRVPLVGSVGDDDEDADDVAESRWHHHHPHTGQLPEPVSGASDWVWPCLFLYPSHSQSDFVKQFAESEMLAMRLAEIFPVVDGESNENSIPWDYDNEFQCDKLAIYFEINCPSEESIEKTKSGKPIVHPESVERLVDQGSTMRFYESSRALKGDEGPEMANLVTAVERKRLYQQRKIWKKKHGSLWHLPDPLDVVRVHPAMTLKGILSDPRMVVANFLVTLVVIPENHPVHEAYLKEHKCVGVLQPDEIA</sequence>
<dbReference type="InterPro" id="IPR011990">
    <property type="entry name" value="TPR-like_helical_dom_sf"/>
</dbReference>
<keyword evidence="2" id="KW-0802">TPR repeat</keyword>
<evidence type="ECO:0000259" key="4">
    <source>
        <dbReference type="Pfam" id="PF18972"/>
    </source>
</evidence>
<dbReference type="InterPro" id="IPR044059">
    <property type="entry name" value="Csn1/TTC4_wheel"/>
</dbReference>
<dbReference type="Pfam" id="PF18972">
    <property type="entry name" value="Wheel"/>
    <property type="match status" value="1"/>
</dbReference>
<proteinExistence type="predicted"/>
<reference evidence="5" key="1">
    <citation type="submission" date="2023-08" db="EMBL/GenBank/DDBJ databases">
        <authorList>
            <person name="Audoor S."/>
            <person name="Bilcke G."/>
        </authorList>
    </citation>
    <scope>NUCLEOTIDE SEQUENCE</scope>
</reference>
<feature type="region of interest" description="Disordered" evidence="3">
    <location>
        <begin position="322"/>
        <end position="349"/>
    </location>
</feature>
<comment type="caution">
    <text evidence="5">The sequence shown here is derived from an EMBL/GenBank/DDBJ whole genome shotgun (WGS) entry which is preliminary data.</text>
</comment>
<organism evidence="5 6">
    <name type="scientific">Cylindrotheca closterium</name>
    <dbReference type="NCBI Taxonomy" id="2856"/>
    <lineage>
        <taxon>Eukaryota</taxon>
        <taxon>Sar</taxon>
        <taxon>Stramenopiles</taxon>
        <taxon>Ochrophyta</taxon>
        <taxon>Bacillariophyta</taxon>
        <taxon>Bacillariophyceae</taxon>
        <taxon>Bacillariophycidae</taxon>
        <taxon>Bacillariales</taxon>
        <taxon>Bacillariaceae</taxon>
        <taxon>Cylindrotheca</taxon>
    </lineage>
</organism>
<feature type="region of interest" description="Disordered" evidence="3">
    <location>
        <begin position="1"/>
        <end position="21"/>
    </location>
</feature>